<keyword evidence="12" id="KW-1185">Reference proteome</keyword>
<evidence type="ECO:0000256" key="2">
    <source>
        <dbReference type="ARBA" id="ARBA00022723"/>
    </source>
</evidence>
<dbReference type="GO" id="GO:0005834">
    <property type="term" value="C:heterotrimeric G-protein complex"/>
    <property type="evidence" value="ECO:0007669"/>
    <property type="project" value="InterPro"/>
</dbReference>
<protein>
    <submittedName>
        <fullName evidence="11">G-protein alpha subunit</fullName>
    </submittedName>
</protein>
<evidence type="ECO:0000256" key="10">
    <source>
        <dbReference type="PIRSR" id="PIRSR601019-2"/>
    </source>
</evidence>
<dbReference type="GO" id="GO:0007189">
    <property type="term" value="P:adenylate cyclase-activating G protein-coupled receptor signaling pathway"/>
    <property type="evidence" value="ECO:0007669"/>
    <property type="project" value="TreeGrafter"/>
</dbReference>
<dbReference type="GO" id="GO:0003924">
    <property type="term" value="F:GTPase activity"/>
    <property type="evidence" value="ECO:0007669"/>
    <property type="project" value="InterPro"/>
</dbReference>
<dbReference type="PRINTS" id="PR00318">
    <property type="entry name" value="GPROTEINA"/>
</dbReference>
<dbReference type="OrthoDB" id="5817230at2759"/>
<dbReference type="InterPro" id="IPR002975">
    <property type="entry name" value="Fungi_Gprotein_alpha"/>
</dbReference>
<keyword evidence="6" id="KW-0564">Palmitate</keyword>
<evidence type="ECO:0000313" key="12">
    <source>
        <dbReference type="Proteomes" id="UP000759537"/>
    </source>
</evidence>
<evidence type="ECO:0000256" key="4">
    <source>
        <dbReference type="ARBA" id="ARBA00022842"/>
    </source>
</evidence>
<dbReference type="InterPro" id="IPR011025">
    <property type="entry name" value="GproteinA_insert"/>
</dbReference>
<dbReference type="EMBL" id="WHVB01000001">
    <property type="protein sequence ID" value="KAF8487518.1"/>
    <property type="molecule type" value="Genomic_DNA"/>
</dbReference>
<dbReference type="Gene3D" id="3.40.50.300">
    <property type="entry name" value="P-loop containing nucleotide triphosphate hydrolases"/>
    <property type="match status" value="1"/>
</dbReference>
<dbReference type="AlphaFoldDB" id="A0A9P5N6A1"/>
<keyword evidence="8" id="KW-0449">Lipoprotein</keyword>
<reference evidence="11" key="2">
    <citation type="journal article" date="2020" name="Nat. Commun.">
        <title>Large-scale genome sequencing of mycorrhizal fungi provides insights into the early evolution of symbiotic traits.</title>
        <authorList>
            <person name="Miyauchi S."/>
            <person name="Kiss E."/>
            <person name="Kuo A."/>
            <person name="Drula E."/>
            <person name="Kohler A."/>
            <person name="Sanchez-Garcia M."/>
            <person name="Morin E."/>
            <person name="Andreopoulos B."/>
            <person name="Barry K.W."/>
            <person name="Bonito G."/>
            <person name="Buee M."/>
            <person name="Carver A."/>
            <person name="Chen C."/>
            <person name="Cichocki N."/>
            <person name="Clum A."/>
            <person name="Culley D."/>
            <person name="Crous P.W."/>
            <person name="Fauchery L."/>
            <person name="Girlanda M."/>
            <person name="Hayes R.D."/>
            <person name="Keri Z."/>
            <person name="LaButti K."/>
            <person name="Lipzen A."/>
            <person name="Lombard V."/>
            <person name="Magnuson J."/>
            <person name="Maillard F."/>
            <person name="Murat C."/>
            <person name="Nolan M."/>
            <person name="Ohm R.A."/>
            <person name="Pangilinan J."/>
            <person name="Pereira M.F."/>
            <person name="Perotto S."/>
            <person name="Peter M."/>
            <person name="Pfister S."/>
            <person name="Riley R."/>
            <person name="Sitrit Y."/>
            <person name="Stielow J.B."/>
            <person name="Szollosi G."/>
            <person name="Zifcakova L."/>
            <person name="Stursova M."/>
            <person name="Spatafora J.W."/>
            <person name="Tedersoo L."/>
            <person name="Vaario L.M."/>
            <person name="Yamada A."/>
            <person name="Yan M."/>
            <person name="Wang P."/>
            <person name="Xu J."/>
            <person name="Bruns T."/>
            <person name="Baldrian P."/>
            <person name="Vilgalys R."/>
            <person name="Dunand C."/>
            <person name="Henrissat B."/>
            <person name="Grigoriev I.V."/>
            <person name="Hibbett D."/>
            <person name="Nagy L.G."/>
            <person name="Martin F.M."/>
        </authorList>
    </citation>
    <scope>NUCLEOTIDE SEQUENCE</scope>
    <source>
        <strain evidence="11">Prilba</strain>
    </source>
</reference>
<keyword evidence="1" id="KW-0519">Myristate</keyword>
<dbReference type="PANTHER" id="PTHR10218:SF369">
    <property type="entry name" value="GUANINE NUCLEOTIDE-BINDING PROTEIN ALPHA-2 SUBUNIT"/>
    <property type="match status" value="1"/>
</dbReference>
<dbReference type="PRINTS" id="PR01241">
    <property type="entry name" value="GPROTEINAFNG"/>
</dbReference>
<dbReference type="SUPFAM" id="SSF52540">
    <property type="entry name" value="P-loop containing nucleoside triphosphate hydrolases"/>
    <property type="match status" value="1"/>
</dbReference>
<dbReference type="InterPro" id="IPR001019">
    <property type="entry name" value="Gprotein_alpha_su"/>
</dbReference>
<evidence type="ECO:0000256" key="8">
    <source>
        <dbReference type="ARBA" id="ARBA00023288"/>
    </source>
</evidence>
<evidence type="ECO:0000256" key="3">
    <source>
        <dbReference type="ARBA" id="ARBA00022741"/>
    </source>
</evidence>
<organism evidence="11 12">
    <name type="scientific">Russula ochroleuca</name>
    <dbReference type="NCBI Taxonomy" id="152965"/>
    <lineage>
        <taxon>Eukaryota</taxon>
        <taxon>Fungi</taxon>
        <taxon>Dikarya</taxon>
        <taxon>Basidiomycota</taxon>
        <taxon>Agaricomycotina</taxon>
        <taxon>Agaricomycetes</taxon>
        <taxon>Russulales</taxon>
        <taxon>Russulaceae</taxon>
        <taxon>Russula</taxon>
    </lineage>
</organism>
<dbReference type="SMART" id="SM00275">
    <property type="entry name" value="G_alpha"/>
    <property type="match status" value="1"/>
</dbReference>
<dbReference type="GO" id="GO:0046872">
    <property type="term" value="F:metal ion binding"/>
    <property type="evidence" value="ECO:0007669"/>
    <property type="project" value="UniProtKB-KW"/>
</dbReference>
<keyword evidence="2 10" id="KW-0479">Metal-binding</keyword>
<evidence type="ECO:0000256" key="5">
    <source>
        <dbReference type="ARBA" id="ARBA00023134"/>
    </source>
</evidence>
<evidence type="ECO:0000256" key="6">
    <source>
        <dbReference type="ARBA" id="ARBA00023139"/>
    </source>
</evidence>
<keyword evidence="5 9" id="KW-0342">GTP-binding</keyword>
<feature type="binding site" evidence="9">
    <location>
        <position position="332"/>
    </location>
    <ligand>
        <name>GTP</name>
        <dbReference type="ChEBI" id="CHEBI:37565"/>
    </ligand>
</feature>
<reference evidence="11" key="1">
    <citation type="submission" date="2019-10" db="EMBL/GenBank/DDBJ databases">
        <authorList>
            <consortium name="DOE Joint Genome Institute"/>
            <person name="Kuo A."/>
            <person name="Miyauchi S."/>
            <person name="Kiss E."/>
            <person name="Drula E."/>
            <person name="Kohler A."/>
            <person name="Sanchez-Garcia M."/>
            <person name="Andreopoulos B."/>
            <person name="Barry K.W."/>
            <person name="Bonito G."/>
            <person name="Buee M."/>
            <person name="Carver A."/>
            <person name="Chen C."/>
            <person name="Cichocki N."/>
            <person name="Clum A."/>
            <person name="Culley D."/>
            <person name="Crous P.W."/>
            <person name="Fauchery L."/>
            <person name="Girlanda M."/>
            <person name="Hayes R."/>
            <person name="Keri Z."/>
            <person name="LaButti K."/>
            <person name="Lipzen A."/>
            <person name="Lombard V."/>
            <person name="Magnuson J."/>
            <person name="Maillard F."/>
            <person name="Morin E."/>
            <person name="Murat C."/>
            <person name="Nolan M."/>
            <person name="Ohm R."/>
            <person name="Pangilinan J."/>
            <person name="Pereira M."/>
            <person name="Perotto S."/>
            <person name="Peter M."/>
            <person name="Riley R."/>
            <person name="Sitrit Y."/>
            <person name="Stielow B."/>
            <person name="Szollosi G."/>
            <person name="Zifcakova L."/>
            <person name="Stursova M."/>
            <person name="Spatafora J.W."/>
            <person name="Tedersoo L."/>
            <person name="Vaario L.-M."/>
            <person name="Yamada A."/>
            <person name="Yan M."/>
            <person name="Wang P."/>
            <person name="Xu J."/>
            <person name="Bruns T."/>
            <person name="Baldrian P."/>
            <person name="Vilgalys R."/>
            <person name="Henrissat B."/>
            <person name="Grigoriev I.V."/>
            <person name="Hibbett D."/>
            <person name="Nagy L.G."/>
            <person name="Martin F.M."/>
        </authorList>
    </citation>
    <scope>NUCLEOTIDE SEQUENCE</scope>
    <source>
        <strain evidence="11">Prilba</strain>
    </source>
</reference>
<dbReference type="Pfam" id="PF00503">
    <property type="entry name" value="G-alpha"/>
    <property type="match status" value="1"/>
</dbReference>
<dbReference type="GO" id="GO:0005737">
    <property type="term" value="C:cytoplasm"/>
    <property type="evidence" value="ECO:0007669"/>
    <property type="project" value="TreeGrafter"/>
</dbReference>
<dbReference type="SUPFAM" id="SSF47895">
    <property type="entry name" value="Transducin (alpha subunit), insertion domain"/>
    <property type="match status" value="1"/>
</dbReference>
<sequence>MGLFTYRKRRRAKNQGEEQAKKAQSDEIDLYLKEEAKSFRRLCSVLLISIPESEPTAFALVRQMKFAHGAYAHEEFADFRPLIWKILLKNLRSIVMTIESRTVSRSNKANCEYIMNHRIDTDSPDFLFLPKFCRAVQDLWAEEIIPVLLDDPCCLFVDDNAAYFFAEAQRIVAEEYIPSIEDILHTAERGVIDTHFKMGQLSIRVSQVYGQVCGRRKWIHLLFEGVTSIIFYASLSDYDERVVGWDGRTLLNKSLILFESVVNSRWFLRTSVILFLSEIHQFRAKLHEVPLAQYYPEYVGGTDVNKGAKYILWRFMQLNRARIDVYPHITEASDTSNLRLLFVTVKETILQNALKESGFL</sequence>
<keyword evidence="3 9" id="KW-0547">Nucleotide-binding</keyword>
<dbReference type="GO" id="GO:0005525">
    <property type="term" value="F:GTP binding"/>
    <property type="evidence" value="ECO:0007669"/>
    <property type="project" value="UniProtKB-KW"/>
</dbReference>
<accession>A0A9P5N6A1</accession>
<proteinExistence type="predicted"/>
<dbReference type="PANTHER" id="PTHR10218">
    <property type="entry name" value="GTP-BINDING PROTEIN ALPHA SUBUNIT"/>
    <property type="match status" value="1"/>
</dbReference>
<dbReference type="FunFam" id="3.40.50.300:FF:003800">
    <property type="entry name" value="Guanine nucleotide-binding protein G(k) subunit alpha"/>
    <property type="match status" value="1"/>
</dbReference>
<evidence type="ECO:0000256" key="7">
    <source>
        <dbReference type="ARBA" id="ARBA00023224"/>
    </source>
</evidence>
<dbReference type="GO" id="GO:0001664">
    <property type="term" value="F:G protein-coupled receptor binding"/>
    <property type="evidence" value="ECO:0007669"/>
    <property type="project" value="InterPro"/>
</dbReference>
<keyword evidence="7" id="KW-0807">Transducer</keyword>
<dbReference type="InterPro" id="IPR027417">
    <property type="entry name" value="P-loop_NTPase"/>
</dbReference>
<dbReference type="GO" id="GO:0031683">
    <property type="term" value="F:G-protein beta/gamma-subunit complex binding"/>
    <property type="evidence" value="ECO:0007669"/>
    <property type="project" value="InterPro"/>
</dbReference>
<dbReference type="PROSITE" id="PS51882">
    <property type="entry name" value="G_ALPHA"/>
    <property type="match status" value="1"/>
</dbReference>
<dbReference type="Gene3D" id="1.10.400.10">
    <property type="entry name" value="GI Alpha 1, domain 2-like"/>
    <property type="match status" value="1"/>
</dbReference>
<dbReference type="CDD" id="cd00066">
    <property type="entry name" value="G-alpha"/>
    <property type="match status" value="1"/>
</dbReference>
<name>A0A9P5N6A1_9AGAM</name>
<gene>
    <name evidence="11" type="ORF">DFH94DRAFT_30077</name>
</gene>
<dbReference type="Proteomes" id="UP000759537">
    <property type="component" value="Unassembled WGS sequence"/>
</dbReference>
<feature type="binding site" evidence="10">
    <location>
        <position position="56"/>
    </location>
    <ligand>
        <name>Mg(2+)</name>
        <dbReference type="ChEBI" id="CHEBI:18420"/>
    </ligand>
</feature>
<evidence type="ECO:0000313" key="11">
    <source>
        <dbReference type="EMBL" id="KAF8487518.1"/>
    </source>
</evidence>
<comment type="caution">
    <text evidence="11">The sequence shown here is derived from an EMBL/GenBank/DDBJ whole genome shotgun (WGS) entry which is preliminary data.</text>
</comment>
<keyword evidence="4 10" id="KW-0460">Magnesium</keyword>
<evidence type="ECO:0000256" key="9">
    <source>
        <dbReference type="PIRSR" id="PIRSR601019-1"/>
    </source>
</evidence>
<evidence type="ECO:0000256" key="1">
    <source>
        <dbReference type="ARBA" id="ARBA00022707"/>
    </source>
</evidence>